<dbReference type="SUPFAM" id="SSF56672">
    <property type="entry name" value="DNA/RNA polymerases"/>
    <property type="match status" value="1"/>
</dbReference>
<proteinExistence type="predicted"/>
<evidence type="ECO:0000259" key="1">
    <source>
        <dbReference type="PROSITE" id="PS50878"/>
    </source>
</evidence>
<accession>N1J6S3</accession>
<feature type="domain" description="Reverse transcriptase" evidence="1">
    <location>
        <begin position="1"/>
        <end position="208"/>
    </location>
</feature>
<protein>
    <recommendedName>
        <fullName evidence="1">Reverse transcriptase domain-containing protein</fullName>
    </recommendedName>
</protein>
<dbReference type="PANTHER" id="PTHR33481">
    <property type="entry name" value="REVERSE TRANSCRIPTASE"/>
    <property type="match status" value="1"/>
</dbReference>
<organism evidence="2 3">
    <name type="scientific">Blumeria graminis f. sp. hordei (strain DH14)</name>
    <name type="common">Barley powdery mildew</name>
    <name type="synonym">Oidium monilioides f. sp. hordei</name>
    <dbReference type="NCBI Taxonomy" id="546991"/>
    <lineage>
        <taxon>Eukaryota</taxon>
        <taxon>Fungi</taxon>
        <taxon>Dikarya</taxon>
        <taxon>Ascomycota</taxon>
        <taxon>Pezizomycotina</taxon>
        <taxon>Leotiomycetes</taxon>
        <taxon>Erysiphales</taxon>
        <taxon>Erysiphaceae</taxon>
        <taxon>Blumeria</taxon>
        <taxon>Blumeria hordei</taxon>
    </lineage>
</organism>
<comment type="caution">
    <text evidence="2">The sequence shown here is derived from an EMBL/GenBank/DDBJ whole genome shotgun (WGS) entry which is preliminary data.</text>
</comment>
<dbReference type="PROSITE" id="PS50878">
    <property type="entry name" value="RT_POL"/>
    <property type="match status" value="1"/>
</dbReference>
<dbReference type="OrthoDB" id="3598930at2759"/>
<dbReference type="InterPro" id="IPR000477">
    <property type="entry name" value="RT_dom"/>
</dbReference>
<dbReference type="InParanoid" id="N1J6S3"/>
<name>N1J6S3_BLUG1</name>
<keyword evidence="3" id="KW-1185">Reference proteome</keyword>
<evidence type="ECO:0000313" key="2">
    <source>
        <dbReference type="EMBL" id="CCU74879.1"/>
    </source>
</evidence>
<sequence>MGSSRSKEVTLVTMEVQGAFDAPFKRKLLHTMQIQGFHPNLLRLINFFLYDREIQVRLGAVTISTYRVECGIPQGSYLSPVLYMLYIALLMLQGLNLRLRFGYADDIAIYRASKSLDTNFILFAQDIRDITSYGCENKIFFAPEKLEMIHLSWERGNHTPDIVVNGELTVNPITISDASSSASTSIGNSRDNLTKTYKPSQSFMGKLIQTVYVPSLLHGCGACILTGSLRDIVHLAMNKMSRAVIPVWKTTHIATLCLDSGLPSIEKVGAMLPSISRPHIVPPHYSPCYQTNQIGERMKEKASDNFKKRWAALLAHEVTGRLAGYGYVIYQGRCQVASESEAINSFSYLFDAEVIKVSNPYTFILTTGPLSGASEATPLTFEGFTITHRQEYPRFVSALGIRPVT</sequence>
<dbReference type="AlphaFoldDB" id="N1J6S3"/>
<dbReference type="InterPro" id="IPR043502">
    <property type="entry name" value="DNA/RNA_pol_sf"/>
</dbReference>
<dbReference type="HOGENOM" id="CLU_000680_26_3_1"/>
<dbReference type="eggNOG" id="KOG1075">
    <property type="taxonomic scope" value="Eukaryota"/>
</dbReference>
<dbReference type="PANTHER" id="PTHR33481:SF1">
    <property type="entry name" value="ENDONUCLEASE_EXONUCLEASE_PHOSPHATASE DOMAIN-CONTAINING PROTEIN-RELATED"/>
    <property type="match status" value="1"/>
</dbReference>
<reference evidence="2 3" key="1">
    <citation type="journal article" date="2010" name="Science">
        <title>Genome expansion and gene loss in powdery mildew fungi reveal tradeoffs in extreme parasitism.</title>
        <authorList>
            <person name="Spanu P.D."/>
            <person name="Abbott J.C."/>
            <person name="Amselem J."/>
            <person name="Burgis T.A."/>
            <person name="Soanes D.M."/>
            <person name="Stueber K."/>
            <person name="Ver Loren van Themaat E."/>
            <person name="Brown J.K.M."/>
            <person name="Butcher S.A."/>
            <person name="Gurr S.J."/>
            <person name="Lebrun M.-H."/>
            <person name="Ridout C.J."/>
            <person name="Schulze-Lefert P."/>
            <person name="Talbot N.J."/>
            <person name="Ahmadinejad N."/>
            <person name="Ametz C."/>
            <person name="Barton G.R."/>
            <person name="Benjdia M."/>
            <person name="Bidzinski P."/>
            <person name="Bindschedler L.V."/>
            <person name="Both M."/>
            <person name="Brewer M.T."/>
            <person name="Cadle-Davidson L."/>
            <person name="Cadle-Davidson M.M."/>
            <person name="Collemare J."/>
            <person name="Cramer R."/>
            <person name="Frenkel O."/>
            <person name="Godfrey D."/>
            <person name="Harriman J."/>
            <person name="Hoede C."/>
            <person name="King B.C."/>
            <person name="Klages S."/>
            <person name="Kleemann J."/>
            <person name="Knoll D."/>
            <person name="Koti P.S."/>
            <person name="Kreplak J."/>
            <person name="Lopez-Ruiz F.J."/>
            <person name="Lu X."/>
            <person name="Maekawa T."/>
            <person name="Mahanil S."/>
            <person name="Micali C."/>
            <person name="Milgroom M.G."/>
            <person name="Montana G."/>
            <person name="Noir S."/>
            <person name="O'Connell R.J."/>
            <person name="Oberhaensli S."/>
            <person name="Parlange F."/>
            <person name="Pedersen C."/>
            <person name="Quesneville H."/>
            <person name="Reinhardt R."/>
            <person name="Rott M."/>
            <person name="Sacristan S."/>
            <person name="Schmidt S.M."/>
            <person name="Schoen M."/>
            <person name="Skamnioti P."/>
            <person name="Sommer H."/>
            <person name="Stephens A."/>
            <person name="Takahara H."/>
            <person name="Thordal-Christensen H."/>
            <person name="Vigouroux M."/>
            <person name="Wessling R."/>
            <person name="Wicker T."/>
            <person name="Panstruga R."/>
        </authorList>
    </citation>
    <scope>NUCLEOTIDE SEQUENCE [LARGE SCALE GENOMIC DNA]</scope>
    <source>
        <strain evidence="2">DH14</strain>
    </source>
</reference>
<dbReference type="Pfam" id="PF00078">
    <property type="entry name" value="RVT_1"/>
    <property type="match status" value="1"/>
</dbReference>
<dbReference type="EMBL" id="CAUH01000695">
    <property type="protein sequence ID" value="CCU74879.1"/>
    <property type="molecule type" value="Genomic_DNA"/>
</dbReference>
<evidence type="ECO:0000313" key="3">
    <source>
        <dbReference type="Proteomes" id="UP000015441"/>
    </source>
</evidence>
<dbReference type="Proteomes" id="UP000015441">
    <property type="component" value="Unassembled WGS sequence"/>
</dbReference>
<gene>
    <name evidence="2" type="ORF">BGHDH14_bgh04508</name>
</gene>